<sequence>MGDYEREEQLSPQLRNWMIQSLQERGISGPELIDSARLKGGISSILHRVSVEAGGDRSEWVLRQFHDEQWLSMERDLALHEGESLQQAASAGLPAPRLVSWDEDGRLAGRPAVLMTKLEGSVVLVPSDTEAWLDGLAASLADVHRFEAPDFQREYFSYQDASQLGTQHWSSVPEAWDQAIAYVRDQPRPEFRRHLIHRDYHPANVLWDGGVVSGIVDWVNACRGPAGVDLGHCRINLAMLHDAETADAFLARYEQHAGKDFQYDPYWDLRSLIDILFGPPQVYEGWTDLGVTGLSDALMAERLDRYVQRILEKI</sequence>
<dbReference type="GO" id="GO:0016740">
    <property type="term" value="F:transferase activity"/>
    <property type="evidence" value="ECO:0007669"/>
    <property type="project" value="UniProtKB-KW"/>
</dbReference>
<dbReference type="PANTHER" id="PTHR21310">
    <property type="entry name" value="AMINOGLYCOSIDE PHOSPHOTRANSFERASE-RELATED-RELATED"/>
    <property type="match status" value="1"/>
</dbReference>
<dbReference type="InterPro" id="IPR051678">
    <property type="entry name" value="AGP_Transferase"/>
</dbReference>
<dbReference type="Gene3D" id="3.30.200.20">
    <property type="entry name" value="Phosphorylase Kinase, domain 1"/>
    <property type="match status" value="1"/>
</dbReference>
<keyword evidence="2" id="KW-0808">Transferase</keyword>
<evidence type="ECO:0000313" key="2">
    <source>
        <dbReference type="EMBL" id="NMO94390.1"/>
    </source>
</evidence>
<organism evidence="2 3">
    <name type="scientific">Paenibacillus lemnae</name>
    <dbReference type="NCBI Taxonomy" id="1330551"/>
    <lineage>
        <taxon>Bacteria</taxon>
        <taxon>Bacillati</taxon>
        <taxon>Bacillota</taxon>
        <taxon>Bacilli</taxon>
        <taxon>Bacillales</taxon>
        <taxon>Paenibacillaceae</taxon>
        <taxon>Paenibacillus</taxon>
    </lineage>
</organism>
<keyword evidence="3" id="KW-1185">Reference proteome</keyword>
<evidence type="ECO:0000259" key="1">
    <source>
        <dbReference type="Pfam" id="PF01636"/>
    </source>
</evidence>
<evidence type="ECO:0000313" key="3">
    <source>
        <dbReference type="Proteomes" id="UP000565468"/>
    </source>
</evidence>
<dbReference type="InterPro" id="IPR011009">
    <property type="entry name" value="Kinase-like_dom_sf"/>
</dbReference>
<feature type="domain" description="Aminoglycoside phosphotransferase" evidence="1">
    <location>
        <begin position="52"/>
        <end position="257"/>
    </location>
</feature>
<dbReference type="Pfam" id="PF01636">
    <property type="entry name" value="APH"/>
    <property type="match status" value="1"/>
</dbReference>
<gene>
    <name evidence="2" type="ORF">HII30_01140</name>
</gene>
<dbReference type="Gene3D" id="3.90.1200.10">
    <property type="match status" value="1"/>
</dbReference>
<comment type="caution">
    <text evidence="2">The sequence shown here is derived from an EMBL/GenBank/DDBJ whole genome shotgun (WGS) entry which is preliminary data.</text>
</comment>
<proteinExistence type="predicted"/>
<dbReference type="InterPro" id="IPR002575">
    <property type="entry name" value="Aminoglycoside_PTrfase"/>
</dbReference>
<dbReference type="Proteomes" id="UP000565468">
    <property type="component" value="Unassembled WGS sequence"/>
</dbReference>
<protein>
    <submittedName>
        <fullName evidence="2">Aminoglycoside phosphotransferase family protein</fullName>
    </submittedName>
</protein>
<dbReference type="EMBL" id="JABBPN010000001">
    <property type="protein sequence ID" value="NMO94390.1"/>
    <property type="molecule type" value="Genomic_DNA"/>
</dbReference>
<dbReference type="AlphaFoldDB" id="A0A848M2C5"/>
<reference evidence="2 3" key="1">
    <citation type="submission" date="2020-04" db="EMBL/GenBank/DDBJ databases">
        <title>Paenibacillus algicola sp. nov., a novel marine bacterium producing alginate lyase.</title>
        <authorList>
            <person name="Huang H."/>
        </authorList>
    </citation>
    <scope>NUCLEOTIDE SEQUENCE [LARGE SCALE GENOMIC DNA]</scope>
    <source>
        <strain evidence="2 3">L7-75</strain>
    </source>
</reference>
<dbReference type="SUPFAM" id="SSF56112">
    <property type="entry name" value="Protein kinase-like (PK-like)"/>
    <property type="match status" value="1"/>
</dbReference>
<accession>A0A848M2C5</accession>
<name>A0A848M2C5_PAELE</name>